<evidence type="ECO:0000256" key="3">
    <source>
        <dbReference type="ARBA" id="ARBA00022692"/>
    </source>
</evidence>
<dbReference type="AlphaFoldDB" id="A0A8H4XGZ9"/>
<protein>
    <recommendedName>
        <fullName evidence="10">Stress response RCI peptide</fullName>
    </recommendedName>
</protein>
<evidence type="ECO:0000256" key="2">
    <source>
        <dbReference type="ARBA" id="ARBA00009530"/>
    </source>
</evidence>
<organism evidence="8 9">
    <name type="scientific">Fusarium zealandicum</name>
    <dbReference type="NCBI Taxonomy" id="1053134"/>
    <lineage>
        <taxon>Eukaryota</taxon>
        <taxon>Fungi</taxon>
        <taxon>Dikarya</taxon>
        <taxon>Ascomycota</taxon>
        <taxon>Pezizomycotina</taxon>
        <taxon>Sordariomycetes</taxon>
        <taxon>Hypocreomycetidae</taxon>
        <taxon>Hypocreales</taxon>
        <taxon>Nectriaceae</taxon>
        <taxon>Fusarium</taxon>
        <taxon>Fusarium staphyleae species complex</taxon>
    </lineage>
</organism>
<dbReference type="Proteomes" id="UP000635477">
    <property type="component" value="Unassembled WGS sequence"/>
</dbReference>
<keyword evidence="5 7" id="KW-0472">Membrane</keyword>
<reference evidence="8" key="2">
    <citation type="submission" date="2020-05" db="EMBL/GenBank/DDBJ databases">
        <authorList>
            <person name="Kim H.-S."/>
            <person name="Proctor R.H."/>
            <person name="Brown D.W."/>
        </authorList>
    </citation>
    <scope>NUCLEOTIDE SEQUENCE</scope>
    <source>
        <strain evidence="8">NRRL 22465</strain>
    </source>
</reference>
<name>A0A8H4XGZ9_9HYPO</name>
<sequence>MQRHHQPPQPQPASLQVPLNQSHATLFLLFITNDPTTIPLLKYRPLFPLRFLHHKTTHLEFQPSSAAMCSADIFLAFLAVLFPPLPVWVKCGLCSADSLINILLCVLGFIPGLLHAWYIIAKYPEPPYEYEAVPQDREGGRVTYVYVQCPQGQGQGQHQHQHGQQNKQPKLQPAGGNMNYGTQNAGGSSQARSAPQQGADSGEGNSDGQGVPPSYADVVAGDNKVQSNE</sequence>
<evidence type="ECO:0000256" key="5">
    <source>
        <dbReference type="ARBA" id="ARBA00023136"/>
    </source>
</evidence>
<dbReference type="PANTHER" id="PTHR21659">
    <property type="entry name" value="HYDROPHOBIC PROTEIN RCI2 LOW TEMPERATURE AND SALT RESPONSIVE PROTEIN LTI6 -RELATED"/>
    <property type="match status" value="1"/>
</dbReference>
<evidence type="ECO:0000256" key="7">
    <source>
        <dbReference type="SAM" id="Phobius"/>
    </source>
</evidence>
<evidence type="ECO:0000313" key="9">
    <source>
        <dbReference type="Proteomes" id="UP000635477"/>
    </source>
</evidence>
<feature type="region of interest" description="Disordered" evidence="6">
    <location>
        <begin position="152"/>
        <end position="229"/>
    </location>
</feature>
<accession>A0A8H4XGZ9</accession>
<reference evidence="8" key="1">
    <citation type="journal article" date="2020" name="BMC Genomics">
        <title>Correction to: Identification and distribution of gene clusters required for synthesis of sphingolipid metabolism inhibitors in diverse species of the filamentous fungus Fusarium.</title>
        <authorList>
            <person name="Kim H.S."/>
            <person name="Lohmar J.M."/>
            <person name="Busman M."/>
            <person name="Brown D.W."/>
            <person name="Naumann T.A."/>
            <person name="Divon H.H."/>
            <person name="Lysoe E."/>
            <person name="Uhlig S."/>
            <person name="Proctor R.H."/>
        </authorList>
    </citation>
    <scope>NUCLEOTIDE SEQUENCE</scope>
    <source>
        <strain evidence="8">NRRL 22465</strain>
    </source>
</reference>
<evidence type="ECO:0008006" key="10">
    <source>
        <dbReference type="Google" id="ProtNLM"/>
    </source>
</evidence>
<comment type="caution">
    <text evidence="8">The sequence shown here is derived from an EMBL/GenBank/DDBJ whole genome shotgun (WGS) entry which is preliminary data.</text>
</comment>
<dbReference type="EMBL" id="JABEYC010000826">
    <property type="protein sequence ID" value="KAF4973906.1"/>
    <property type="molecule type" value="Genomic_DNA"/>
</dbReference>
<feature type="compositionally biased region" description="Polar residues" evidence="6">
    <location>
        <begin position="179"/>
        <end position="208"/>
    </location>
</feature>
<keyword evidence="9" id="KW-1185">Reference proteome</keyword>
<proteinExistence type="inferred from homology"/>
<evidence type="ECO:0000313" key="8">
    <source>
        <dbReference type="EMBL" id="KAF4973906.1"/>
    </source>
</evidence>
<gene>
    <name evidence="8" type="ORF">FZEAL_9132</name>
</gene>
<keyword evidence="3 7" id="KW-0812">Transmembrane</keyword>
<dbReference type="OrthoDB" id="2802411at2759"/>
<evidence type="ECO:0000256" key="4">
    <source>
        <dbReference type="ARBA" id="ARBA00022989"/>
    </source>
</evidence>
<dbReference type="PANTHER" id="PTHR21659:SF57">
    <property type="entry name" value="PLASMA MEMBRANE PROTEOLIPID 31"/>
    <property type="match status" value="1"/>
</dbReference>
<keyword evidence="4 7" id="KW-1133">Transmembrane helix</keyword>
<dbReference type="InterPro" id="IPR000612">
    <property type="entry name" value="PMP3"/>
</dbReference>
<evidence type="ECO:0000256" key="1">
    <source>
        <dbReference type="ARBA" id="ARBA00004370"/>
    </source>
</evidence>
<feature type="transmembrane region" description="Helical" evidence="7">
    <location>
        <begin position="65"/>
        <end position="87"/>
    </location>
</feature>
<dbReference type="Pfam" id="PF01679">
    <property type="entry name" value="Pmp3"/>
    <property type="match status" value="1"/>
</dbReference>
<evidence type="ECO:0000256" key="6">
    <source>
        <dbReference type="SAM" id="MobiDB-lite"/>
    </source>
</evidence>
<feature type="transmembrane region" description="Helical" evidence="7">
    <location>
        <begin position="99"/>
        <end position="120"/>
    </location>
</feature>
<comment type="subcellular location">
    <subcellularLocation>
        <location evidence="1">Membrane</location>
    </subcellularLocation>
</comment>
<feature type="compositionally biased region" description="Low complexity" evidence="6">
    <location>
        <begin position="156"/>
        <end position="165"/>
    </location>
</feature>
<comment type="similarity">
    <text evidence="2">Belongs to the UPF0057 (PMP3) family.</text>
</comment>
<dbReference type="GO" id="GO:0016020">
    <property type="term" value="C:membrane"/>
    <property type="evidence" value="ECO:0007669"/>
    <property type="project" value="UniProtKB-SubCell"/>
</dbReference>